<dbReference type="EMBL" id="MFWE01000003">
    <property type="protein sequence ID" value="OGJ10708.1"/>
    <property type="molecule type" value="Genomic_DNA"/>
</dbReference>
<evidence type="ECO:0000313" key="2">
    <source>
        <dbReference type="EMBL" id="OGJ10708.1"/>
    </source>
</evidence>
<comment type="caution">
    <text evidence="2">The sequence shown here is derived from an EMBL/GenBank/DDBJ whole genome shotgun (WGS) entry which is preliminary data.</text>
</comment>
<evidence type="ECO:0000256" key="1">
    <source>
        <dbReference type="SAM" id="Phobius"/>
    </source>
</evidence>
<dbReference type="AlphaFoldDB" id="A0A1F6YWH0"/>
<gene>
    <name evidence="2" type="ORF">A2456_02650</name>
</gene>
<name>A0A1F6YWH0_9BACT</name>
<reference evidence="2 3" key="1">
    <citation type="journal article" date="2016" name="Nat. Commun.">
        <title>Thousands of microbial genomes shed light on interconnected biogeochemical processes in an aquifer system.</title>
        <authorList>
            <person name="Anantharaman K."/>
            <person name="Brown C.T."/>
            <person name="Hug L.A."/>
            <person name="Sharon I."/>
            <person name="Castelle C.J."/>
            <person name="Probst A.J."/>
            <person name="Thomas B.C."/>
            <person name="Singh A."/>
            <person name="Wilkins M.J."/>
            <person name="Karaoz U."/>
            <person name="Brodie E.L."/>
            <person name="Williams K.H."/>
            <person name="Hubbard S.S."/>
            <person name="Banfield J.F."/>
        </authorList>
    </citation>
    <scope>NUCLEOTIDE SEQUENCE [LARGE SCALE GENOMIC DNA]</scope>
</reference>
<organism evidence="2 3">
    <name type="scientific">Candidatus Nomurabacteria bacterium RIFOXYC2_FULL_36_19</name>
    <dbReference type="NCBI Taxonomy" id="1801806"/>
    <lineage>
        <taxon>Bacteria</taxon>
        <taxon>Candidatus Nomuraibacteriota</taxon>
    </lineage>
</organism>
<evidence type="ECO:0000313" key="3">
    <source>
        <dbReference type="Proteomes" id="UP000178975"/>
    </source>
</evidence>
<keyword evidence="1" id="KW-0812">Transmembrane</keyword>
<protein>
    <submittedName>
        <fullName evidence="2">Uncharacterized protein</fullName>
    </submittedName>
</protein>
<keyword evidence="1" id="KW-0472">Membrane</keyword>
<accession>A0A1F6YWH0</accession>
<dbReference type="Proteomes" id="UP000178975">
    <property type="component" value="Unassembled WGS sequence"/>
</dbReference>
<sequence>MELSKSSHLWMKVAVLCVVGGIATIYGSYLILEISTANGRLITELPPAGTLFEIKNLGNVGENVKESSKANREKKIVAMRRLRIENKSVPYYASATQYYDASTLNISGFVRGNIVEVEEHFGSRTLVALKPEFLKFLKFWCLGNTSDPWRERDDE</sequence>
<feature type="transmembrane region" description="Helical" evidence="1">
    <location>
        <begin position="9"/>
        <end position="32"/>
    </location>
</feature>
<keyword evidence="1" id="KW-1133">Transmembrane helix</keyword>
<proteinExistence type="predicted"/>